<dbReference type="Pfam" id="PF01096">
    <property type="entry name" value="Zn_ribbon_TFIIS"/>
    <property type="match status" value="1"/>
</dbReference>
<evidence type="ECO:0000256" key="7">
    <source>
        <dbReference type="PIRSR" id="PIRSR005586-1"/>
    </source>
</evidence>
<dbReference type="GO" id="GO:0003676">
    <property type="term" value="F:nucleic acid binding"/>
    <property type="evidence" value="ECO:0007669"/>
    <property type="project" value="InterPro"/>
</dbReference>
<feature type="binding site" evidence="7">
    <location>
        <position position="11"/>
    </location>
    <ligand>
        <name>Zn(2+)</name>
        <dbReference type="ChEBI" id="CHEBI:29105"/>
        <label>1</label>
    </ligand>
</feature>
<evidence type="ECO:0000256" key="3">
    <source>
        <dbReference type="ARBA" id="ARBA00022771"/>
    </source>
</evidence>
<keyword evidence="5 6" id="KW-0539">Nucleus</keyword>
<dbReference type="Gene3D" id="2.20.25.10">
    <property type="match status" value="2"/>
</dbReference>
<dbReference type="GO" id="GO:0006367">
    <property type="term" value="P:transcription initiation at RNA polymerase II promoter"/>
    <property type="evidence" value="ECO:0007669"/>
    <property type="project" value="TreeGrafter"/>
</dbReference>
<evidence type="ECO:0000256" key="2">
    <source>
        <dbReference type="ARBA" id="ARBA00022723"/>
    </source>
</evidence>
<feature type="binding site" evidence="7">
    <location>
        <position position="36"/>
    </location>
    <ligand>
        <name>Zn(2+)</name>
        <dbReference type="ChEBI" id="CHEBI:29105"/>
        <label>1</label>
    </ligand>
</feature>
<dbReference type="PROSITE" id="PS51133">
    <property type="entry name" value="ZF_TFIIS_2"/>
    <property type="match status" value="1"/>
</dbReference>
<dbReference type="SMART" id="SM00661">
    <property type="entry name" value="RPOL9"/>
    <property type="match status" value="1"/>
</dbReference>
<dbReference type="GO" id="GO:0005665">
    <property type="term" value="C:RNA polymerase II, core complex"/>
    <property type="evidence" value="ECO:0007669"/>
    <property type="project" value="TreeGrafter"/>
</dbReference>
<feature type="binding site" evidence="7">
    <location>
        <position position="86"/>
    </location>
    <ligand>
        <name>Zn(2+)</name>
        <dbReference type="ChEBI" id="CHEBI:29105"/>
        <label>2</label>
    </ligand>
</feature>
<keyword evidence="6 9" id="KW-0804">Transcription</keyword>
<evidence type="ECO:0000259" key="10">
    <source>
        <dbReference type="PROSITE" id="PS51133"/>
    </source>
</evidence>
<keyword evidence="3 8" id="KW-0863">Zinc-finger</keyword>
<dbReference type="InterPro" id="IPR001529">
    <property type="entry name" value="Zn_ribbon_RPB9"/>
</dbReference>
<feature type="binding site" evidence="7">
    <location>
        <position position="108"/>
    </location>
    <ligand>
        <name>Zn(2+)</name>
        <dbReference type="ChEBI" id="CHEBI:29105"/>
        <label>2</label>
    </ligand>
</feature>
<dbReference type="GO" id="GO:0005730">
    <property type="term" value="C:nucleolus"/>
    <property type="evidence" value="ECO:0007669"/>
    <property type="project" value="UniProtKB-SubCell"/>
</dbReference>
<reference evidence="11" key="1">
    <citation type="submission" date="2021-01" db="EMBL/GenBank/DDBJ databases">
        <authorList>
            <person name="Corre E."/>
            <person name="Pelletier E."/>
            <person name="Niang G."/>
            <person name="Scheremetjew M."/>
            <person name="Finn R."/>
            <person name="Kale V."/>
            <person name="Holt S."/>
            <person name="Cochrane G."/>
            <person name="Meng A."/>
            <person name="Brown T."/>
            <person name="Cohen L."/>
        </authorList>
    </citation>
    <scope>NUCLEOTIDE SEQUENCE</scope>
    <source>
        <strain evidence="11">CCMP219</strain>
    </source>
</reference>
<keyword evidence="4 7" id="KW-0862">Zinc</keyword>
<dbReference type="EMBL" id="HBEC01025745">
    <property type="protein sequence ID" value="CAD8293085.1"/>
    <property type="molecule type" value="Transcribed_RNA"/>
</dbReference>
<comment type="similarity">
    <text evidence="6 9">Belongs to the archaeal rpoM/eukaryotic RPA12/RPB9/RPC11 RNA polymerase family.</text>
</comment>
<dbReference type="PANTHER" id="PTHR11239:SF1">
    <property type="entry name" value="DNA-DIRECTED RNA POLYMERASE II SUBUNIT RPB9"/>
    <property type="match status" value="1"/>
</dbReference>
<dbReference type="SUPFAM" id="SSF57783">
    <property type="entry name" value="Zinc beta-ribbon"/>
    <property type="match status" value="2"/>
</dbReference>
<dbReference type="GO" id="GO:0001193">
    <property type="term" value="P:maintenance of transcriptional fidelity during transcription elongation by RNA polymerase II"/>
    <property type="evidence" value="ECO:0007669"/>
    <property type="project" value="TreeGrafter"/>
</dbReference>
<dbReference type="InterPro" id="IPR034012">
    <property type="entry name" value="Zn_ribbon_RPB9_C"/>
</dbReference>
<organism evidence="11">
    <name type="scientific">Chlamydomonas euryale</name>
    <dbReference type="NCBI Taxonomy" id="1486919"/>
    <lineage>
        <taxon>Eukaryota</taxon>
        <taxon>Viridiplantae</taxon>
        <taxon>Chlorophyta</taxon>
        <taxon>core chlorophytes</taxon>
        <taxon>Chlorophyceae</taxon>
        <taxon>CS clade</taxon>
        <taxon>Chlamydomonadales</taxon>
        <taxon>Chlamydomonadaceae</taxon>
        <taxon>Chlamydomonas</taxon>
    </lineage>
</organism>
<comment type="subcellular location">
    <subcellularLocation>
        <location evidence="1">Nucleus</location>
        <location evidence="1">Nucleolus</location>
    </subcellularLocation>
</comment>
<gene>
    <name evidence="11" type="ORF">CEUR00632_LOCUS11825</name>
</gene>
<dbReference type="GO" id="GO:0006283">
    <property type="term" value="P:transcription-coupled nucleotide-excision repair"/>
    <property type="evidence" value="ECO:0007669"/>
    <property type="project" value="TreeGrafter"/>
</dbReference>
<dbReference type="AlphaFoldDB" id="A0A7R9YYE4"/>
<evidence type="ECO:0000256" key="8">
    <source>
        <dbReference type="PROSITE-ProRule" id="PRU00472"/>
    </source>
</evidence>
<feature type="binding site" evidence="7">
    <location>
        <position position="111"/>
    </location>
    <ligand>
        <name>Zn(2+)</name>
        <dbReference type="ChEBI" id="CHEBI:29105"/>
        <label>2</label>
    </ligand>
</feature>
<dbReference type="Pfam" id="PF02150">
    <property type="entry name" value="Zn_ribbon_RPB9"/>
    <property type="match status" value="1"/>
</dbReference>
<proteinExistence type="inferred from homology"/>
<dbReference type="GO" id="GO:0008270">
    <property type="term" value="F:zinc ion binding"/>
    <property type="evidence" value="ECO:0007669"/>
    <property type="project" value="UniProtKB-KW"/>
</dbReference>
<evidence type="ECO:0000256" key="4">
    <source>
        <dbReference type="ARBA" id="ARBA00022833"/>
    </source>
</evidence>
<protein>
    <recommendedName>
        <fullName evidence="6">DNA-directed RNA polymerase subunit</fullName>
    </recommendedName>
</protein>
<evidence type="ECO:0000313" key="11">
    <source>
        <dbReference type="EMBL" id="CAD8293085.1"/>
    </source>
</evidence>
<sequence>MSRKARGLKFCPETNDLLYPRENKEQRRLEYYCKNCQHVEAAETADYCVYVSETTTFSAADKTQEVQDVIADPTLPRTKDVRCPSCNHNEAVFVSANTEQGMTLYFNCVNCRHKWRDYV</sequence>
<comment type="function">
    <text evidence="6">DNA-dependent RNA polymerase catalyzes the transcription of DNA into RNA using the four ribonucleoside triphosphates as substrates.</text>
</comment>
<evidence type="ECO:0000256" key="5">
    <source>
        <dbReference type="ARBA" id="ARBA00023242"/>
    </source>
</evidence>
<feature type="binding site" evidence="7">
    <location>
        <position position="33"/>
    </location>
    <ligand>
        <name>Zn(2+)</name>
        <dbReference type="ChEBI" id="CHEBI:29105"/>
        <label>1</label>
    </ligand>
</feature>
<dbReference type="InterPro" id="IPR001222">
    <property type="entry name" value="Znf_TFIIS"/>
</dbReference>
<feature type="domain" description="TFIIS-type" evidence="10">
    <location>
        <begin position="79"/>
        <end position="116"/>
    </location>
</feature>
<dbReference type="GO" id="GO:0003899">
    <property type="term" value="F:DNA-directed RNA polymerase activity"/>
    <property type="evidence" value="ECO:0007669"/>
    <property type="project" value="InterPro"/>
</dbReference>
<evidence type="ECO:0000256" key="1">
    <source>
        <dbReference type="ARBA" id="ARBA00004604"/>
    </source>
</evidence>
<evidence type="ECO:0000256" key="9">
    <source>
        <dbReference type="RuleBase" id="RU003474"/>
    </source>
</evidence>
<dbReference type="PIRSF" id="PIRSF005586">
    <property type="entry name" value="RNApol_RpoM"/>
    <property type="match status" value="1"/>
</dbReference>
<dbReference type="SMART" id="SM00440">
    <property type="entry name" value="ZnF_C2C2"/>
    <property type="match status" value="1"/>
</dbReference>
<keyword evidence="2 7" id="KW-0479">Metal-binding</keyword>
<evidence type="ECO:0000256" key="6">
    <source>
        <dbReference type="PIRNR" id="PIRNR005586"/>
    </source>
</evidence>
<feature type="binding site" evidence="7">
    <location>
        <position position="83"/>
    </location>
    <ligand>
        <name>Zn(2+)</name>
        <dbReference type="ChEBI" id="CHEBI:29105"/>
        <label>2</label>
    </ligand>
</feature>
<keyword evidence="6 9" id="KW-0240">DNA-directed RNA polymerase</keyword>
<dbReference type="CDD" id="cd10508">
    <property type="entry name" value="Zn-ribbon_RPB9"/>
    <property type="match status" value="1"/>
</dbReference>
<name>A0A7R9YYE4_9CHLO</name>
<dbReference type="InterPro" id="IPR012164">
    <property type="entry name" value="Rpa12/Rpb9/Rpc10/TFS"/>
</dbReference>
<accession>A0A7R9YYE4</accession>
<dbReference type="PANTHER" id="PTHR11239">
    <property type="entry name" value="DNA-DIRECTED RNA POLYMERASE"/>
    <property type="match status" value="1"/>
</dbReference>